<sequence>MMGVFMLAVGSSGANAQGISGLNVSAAVKAVEAEAAGKPSLAQAGAVLQKAVATTTAVTLGNGTIYQSQPATSVTVKLNNVASEAAWLRSAGWQLYALVDRFADTGDALDEQSRCIAVAVYHEARGENLEGQLAVAKVIMNRAASGKYPSSWCATVKQPWQFSFVNPRSGAFPYTDTNSNAWRKAVAITKLAVANAVPTLSNDVLWYHADYVAPSWGRRLSFVQKIGTHIFYRA</sequence>
<keyword evidence="3" id="KW-0378">Hydrolase</keyword>
<dbReference type="Gene3D" id="1.10.10.2520">
    <property type="entry name" value="Cell wall hydrolase SleB, domain 1"/>
    <property type="match status" value="1"/>
</dbReference>
<feature type="domain" description="Cell wall hydrolase SleB" evidence="2">
    <location>
        <begin position="126"/>
        <end position="232"/>
    </location>
</feature>
<dbReference type="Proteomes" id="UP000515971">
    <property type="component" value="Chromosome"/>
</dbReference>
<dbReference type="AlphaFoldDB" id="A0A7G9SH75"/>
<reference evidence="3 4" key="1">
    <citation type="submission" date="2020-08" db="EMBL/GenBank/DDBJ databases">
        <title>Genome sequence of Sphingomonas lutea KCTC 23642T.</title>
        <authorList>
            <person name="Hyun D.-W."/>
            <person name="Bae J.-W."/>
        </authorList>
    </citation>
    <scope>NUCLEOTIDE SEQUENCE [LARGE SCALE GENOMIC DNA]</scope>
    <source>
        <strain evidence="3 4">KCTC 23642</strain>
    </source>
</reference>
<name>A0A7G9SH75_9SPHN</name>
<dbReference type="Pfam" id="PF07486">
    <property type="entry name" value="Hydrolase_2"/>
    <property type="match status" value="1"/>
</dbReference>
<protein>
    <submittedName>
        <fullName evidence="3">Cell wall hydrolase</fullName>
    </submittedName>
</protein>
<feature type="signal peptide" evidence="1">
    <location>
        <begin position="1"/>
        <end position="16"/>
    </location>
</feature>
<dbReference type="InterPro" id="IPR042047">
    <property type="entry name" value="SleB_dom1"/>
</dbReference>
<keyword evidence="4" id="KW-1185">Reference proteome</keyword>
<accession>A0A7G9SH75</accession>
<dbReference type="EMBL" id="CP060718">
    <property type="protein sequence ID" value="QNN67200.1"/>
    <property type="molecule type" value="Genomic_DNA"/>
</dbReference>
<proteinExistence type="predicted"/>
<gene>
    <name evidence="3" type="ORF">H9L13_11365</name>
</gene>
<evidence type="ECO:0000259" key="2">
    <source>
        <dbReference type="Pfam" id="PF07486"/>
    </source>
</evidence>
<evidence type="ECO:0000313" key="3">
    <source>
        <dbReference type="EMBL" id="QNN67200.1"/>
    </source>
</evidence>
<dbReference type="KEGG" id="slut:H9L13_11365"/>
<feature type="chain" id="PRO_5028907362" evidence="1">
    <location>
        <begin position="17"/>
        <end position="234"/>
    </location>
</feature>
<dbReference type="InterPro" id="IPR011105">
    <property type="entry name" value="Cell_wall_hydrolase_SleB"/>
</dbReference>
<organism evidence="3 4">
    <name type="scientific">Sphingomonas lutea</name>
    <dbReference type="NCBI Taxonomy" id="1045317"/>
    <lineage>
        <taxon>Bacteria</taxon>
        <taxon>Pseudomonadati</taxon>
        <taxon>Pseudomonadota</taxon>
        <taxon>Alphaproteobacteria</taxon>
        <taxon>Sphingomonadales</taxon>
        <taxon>Sphingomonadaceae</taxon>
        <taxon>Sphingomonas</taxon>
    </lineage>
</organism>
<dbReference type="GO" id="GO:0016787">
    <property type="term" value="F:hydrolase activity"/>
    <property type="evidence" value="ECO:0007669"/>
    <property type="project" value="UniProtKB-KW"/>
</dbReference>
<evidence type="ECO:0000313" key="4">
    <source>
        <dbReference type="Proteomes" id="UP000515971"/>
    </source>
</evidence>
<keyword evidence="1" id="KW-0732">Signal</keyword>
<evidence type="ECO:0000256" key="1">
    <source>
        <dbReference type="SAM" id="SignalP"/>
    </source>
</evidence>